<sequence length="341" mass="36903">MFGTKLRTWMEAHIVRSKKKKDRKKGEKGFDSNCNSPRNQSANRSPGLHQVHPAESPGKTVDGIRLHGSGSYVSASASSGASAGTGSVNLSSPESAYSTGYSTDGTSPGTSYPPEYYINIRTGTHYFQSSGNIGERPGTEESREERSQRAHAHAHAQPDRYHTRTTTESFSADSSSSNLTVPSSIPPPLVSSSVQSPRERSRIRTNPWLSANSSGPCNAGFRSRLNLDDPNTGSGLKLGESYGSASDVNGTREGRASKEVKQESLSAGRSPLVPFPWIYDSRLIRLCRFTRPPKPVEGEARASFFQLYFVQNSRGSVGYQSQRGSSVGRLAIGRCFSLIST</sequence>
<dbReference type="Proteomes" id="UP000076502">
    <property type="component" value="Unassembled WGS sequence"/>
</dbReference>
<gene>
    <name evidence="2" type="ORF">WN55_09448</name>
</gene>
<feature type="compositionally biased region" description="Polar residues" evidence="1">
    <location>
        <begin position="207"/>
        <end position="216"/>
    </location>
</feature>
<evidence type="ECO:0000313" key="3">
    <source>
        <dbReference type="Proteomes" id="UP000076502"/>
    </source>
</evidence>
<dbReference type="EMBL" id="KQ434826">
    <property type="protein sequence ID" value="KZC07455.1"/>
    <property type="molecule type" value="Genomic_DNA"/>
</dbReference>
<organism evidence="2 3">
    <name type="scientific">Dufourea novaeangliae</name>
    <name type="common">Sweat bee</name>
    <dbReference type="NCBI Taxonomy" id="178035"/>
    <lineage>
        <taxon>Eukaryota</taxon>
        <taxon>Metazoa</taxon>
        <taxon>Ecdysozoa</taxon>
        <taxon>Arthropoda</taxon>
        <taxon>Hexapoda</taxon>
        <taxon>Insecta</taxon>
        <taxon>Pterygota</taxon>
        <taxon>Neoptera</taxon>
        <taxon>Endopterygota</taxon>
        <taxon>Hymenoptera</taxon>
        <taxon>Apocrita</taxon>
        <taxon>Aculeata</taxon>
        <taxon>Apoidea</taxon>
        <taxon>Anthophila</taxon>
        <taxon>Halictidae</taxon>
        <taxon>Rophitinae</taxon>
        <taxon>Dufourea</taxon>
    </lineage>
</organism>
<feature type="compositionally biased region" description="Polar residues" evidence="1">
    <location>
        <begin position="88"/>
        <end position="110"/>
    </location>
</feature>
<feature type="compositionally biased region" description="Low complexity" evidence="1">
    <location>
        <begin position="166"/>
        <end position="183"/>
    </location>
</feature>
<proteinExistence type="predicted"/>
<dbReference type="AlphaFoldDB" id="A0A154P689"/>
<dbReference type="STRING" id="178035.A0A154P689"/>
<dbReference type="OrthoDB" id="6367309at2759"/>
<protein>
    <submittedName>
        <fullName evidence="2">Uncharacterized protein</fullName>
    </submittedName>
</protein>
<accession>A0A154P689</accession>
<feature type="compositionally biased region" description="Polar residues" evidence="1">
    <location>
        <begin position="121"/>
        <end position="132"/>
    </location>
</feature>
<feature type="compositionally biased region" description="Basic and acidic residues" evidence="1">
    <location>
        <begin position="250"/>
        <end position="262"/>
    </location>
</feature>
<feature type="compositionally biased region" description="Polar residues" evidence="1">
    <location>
        <begin position="32"/>
        <end position="44"/>
    </location>
</feature>
<evidence type="ECO:0000256" key="1">
    <source>
        <dbReference type="SAM" id="MobiDB-lite"/>
    </source>
</evidence>
<evidence type="ECO:0000313" key="2">
    <source>
        <dbReference type="EMBL" id="KZC07455.1"/>
    </source>
</evidence>
<feature type="compositionally biased region" description="Basic and acidic residues" evidence="1">
    <location>
        <begin position="137"/>
        <end position="148"/>
    </location>
</feature>
<reference evidence="2 3" key="1">
    <citation type="submission" date="2015-07" db="EMBL/GenBank/DDBJ databases">
        <title>The genome of Dufourea novaeangliae.</title>
        <authorList>
            <person name="Pan H."/>
            <person name="Kapheim K."/>
        </authorList>
    </citation>
    <scope>NUCLEOTIDE SEQUENCE [LARGE SCALE GENOMIC DNA]</scope>
    <source>
        <strain evidence="2">0120121106</strain>
        <tissue evidence="2">Whole body</tissue>
    </source>
</reference>
<feature type="compositionally biased region" description="Low complexity" evidence="1">
    <location>
        <begin position="68"/>
        <end position="87"/>
    </location>
</feature>
<name>A0A154P689_DUFNO</name>
<feature type="region of interest" description="Disordered" evidence="1">
    <location>
        <begin position="13"/>
        <end position="265"/>
    </location>
</feature>
<keyword evidence="3" id="KW-1185">Reference proteome</keyword>